<dbReference type="EMBL" id="JAEEGC010000015">
    <property type="protein sequence ID" value="MBV7271985.1"/>
    <property type="molecule type" value="Genomic_DNA"/>
</dbReference>
<dbReference type="SMART" id="SM00897">
    <property type="entry name" value="FIST"/>
    <property type="match status" value="1"/>
</dbReference>
<evidence type="ECO:0000313" key="3">
    <source>
        <dbReference type="EMBL" id="MBV7271985.1"/>
    </source>
</evidence>
<dbReference type="InterPro" id="IPR013702">
    <property type="entry name" value="FIST_domain_N"/>
</dbReference>
<dbReference type="Proteomes" id="UP000694308">
    <property type="component" value="Unassembled WGS sequence"/>
</dbReference>
<protein>
    <submittedName>
        <fullName evidence="3">FIST C-terminal domain-containing protein</fullName>
    </submittedName>
</protein>
<organism evidence="3 4">
    <name type="scientific">Clostridium thailandense</name>
    <dbReference type="NCBI Taxonomy" id="2794346"/>
    <lineage>
        <taxon>Bacteria</taxon>
        <taxon>Bacillati</taxon>
        <taxon>Bacillota</taxon>
        <taxon>Clostridia</taxon>
        <taxon>Eubacteriales</taxon>
        <taxon>Clostridiaceae</taxon>
        <taxon>Clostridium</taxon>
    </lineage>
</organism>
<sequence>MRAIDFNNIQEVVNYTKSSIEKGFVICTTVENVKELSTVVLQNVVLCSTAGEYTTKGYKNGAITGFEYDLNDGEVVEILYPPIKSIDKLKDAYKKVENNKNAFALLLCDGLTGMEEGIITTFYFMHDKFKIIGGSAGDNLKFKETLIYIGSNRVHSVAIFFDLKNRTHIVRENIYVQTGTRLLITEANVINRTVKTFNNRPASTEYARVLGIEESELPKFFINNPLGKIYESDIYIASPMKVNADKSITFYCQLVSNSFVQLLQAIDPVKEIKNTLNNTPFKPSFTFVINCILRSLKFQDERLWPAIDRELIKFCNNTSGFISYGEQFYKNHANQTMVMLLVE</sequence>
<gene>
    <name evidence="3" type="ORF">I6U48_03520</name>
</gene>
<proteinExistence type="predicted"/>
<accession>A0A949WPY9</accession>
<evidence type="ECO:0000259" key="2">
    <source>
        <dbReference type="SMART" id="SM01204"/>
    </source>
</evidence>
<keyword evidence="4" id="KW-1185">Reference proteome</keyword>
<evidence type="ECO:0000259" key="1">
    <source>
        <dbReference type="SMART" id="SM00897"/>
    </source>
</evidence>
<dbReference type="SMART" id="SM01204">
    <property type="entry name" value="FIST_C"/>
    <property type="match status" value="1"/>
</dbReference>
<feature type="domain" description="FIST C-domain" evidence="2">
    <location>
        <begin position="202"/>
        <end position="330"/>
    </location>
</feature>
<dbReference type="InterPro" id="IPR019494">
    <property type="entry name" value="FIST_C"/>
</dbReference>
<comment type="caution">
    <text evidence="3">The sequence shown here is derived from an EMBL/GenBank/DDBJ whole genome shotgun (WGS) entry which is preliminary data.</text>
</comment>
<dbReference type="RefSeq" id="WP_218319022.1">
    <property type="nucleotide sequence ID" value="NZ_JAEEGC010000015.1"/>
</dbReference>
<name>A0A949WPY9_9CLOT</name>
<dbReference type="AlphaFoldDB" id="A0A949WPY9"/>
<feature type="domain" description="FIST" evidence="1">
    <location>
        <begin position="21"/>
        <end position="201"/>
    </location>
</feature>
<evidence type="ECO:0000313" key="4">
    <source>
        <dbReference type="Proteomes" id="UP000694308"/>
    </source>
</evidence>
<reference evidence="3" key="1">
    <citation type="submission" date="2020-12" db="EMBL/GenBank/DDBJ databases">
        <title>Clostridium thailandense sp. nov., a novel acetogenic bacterium isolated from peat land soil in Thailand.</title>
        <authorList>
            <person name="Chaikitkaew S."/>
            <person name="Birkeland N.K."/>
        </authorList>
    </citation>
    <scope>NUCLEOTIDE SEQUENCE</scope>
    <source>
        <strain evidence="3">PL3</strain>
    </source>
</reference>
<dbReference type="PANTHER" id="PTHR40252:SF2">
    <property type="entry name" value="BLR0328 PROTEIN"/>
    <property type="match status" value="1"/>
</dbReference>
<dbReference type="PANTHER" id="PTHR40252">
    <property type="entry name" value="BLR0328 PROTEIN"/>
    <property type="match status" value="1"/>
</dbReference>
<dbReference type="Pfam" id="PF10442">
    <property type="entry name" value="FIST_C"/>
    <property type="match status" value="1"/>
</dbReference>
<dbReference type="Pfam" id="PF08495">
    <property type="entry name" value="FIST"/>
    <property type="match status" value="1"/>
</dbReference>